<dbReference type="EMBL" id="JAUFRC010000001">
    <property type="protein sequence ID" value="MDN3711113.1"/>
    <property type="molecule type" value="Genomic_DNA"/>
</dbReference>
<reference evidence="2" key="1">
    <citation type="journal article" date="2019" name="Int. J. Syst. Evol. Microbiol.">
        <title>The Global Catalogue of Microorganisms (GCM) 10K type strain sequencing project: providing services to taxonomists for standard genome sequencing and annotation.</title>
        <authorList>
            <consortium name="The Broad Institute Genomics Platform"/>
            <consortium name="The Broad Institute Genome Sequencing Center for Infectious Disease"/>
            <person name="Wu L."/>
            <person name="Ma J."/>
        </authorList>
    </citation>
    <scope>NUCLEOTIDE SEQUENCE [LARGE SCALE GENOMIC DNA]</scope>
    <source>
        <strain evidence="2">CECT 8482</strain>
    </source>
</reference>
<evidence type="ECO:0000313" key="2">
    <source>
        <dbReference type="Proteomes" id="UP001243846"/>
    </source>
</evidence>
<sequence>MIHIRLPRGGKIVIGTSMPYGIHNVLAAWEFLPVFGPSVGSKTIFLRLLAGFEAPEKVPPRC</sequence>
<keyword evidence="2" id="KW-1185">Reference proteome</keyword>
<proteinExistence type="predicted"/>
<gene>
    <name evidence="1" type="ORF">QWZ10_03490</name>
</gene>
<accession>A0ABT8D5E3</accession>
<comment type="caution">
    <text evidence="1">The sequence shown here is derived from an EMBL/GenBank/DDBJ whole genome shotgun (WGS) entry which is preliminary data.</text>
</comment>
<organism evidence="1 2">
    <name type="scientific">Paracoccus cavernae</name>
    <dbReference type="NCBI Taxonomy" id="1571207"/>
    <lineage>
        <taxon>Bacteria</taxon>
        <taxon>Pseudomonadati</taxon>
        <taxon>Pseudomonadota</taxon>
        <taxon>Alphaproteobacteria</taxon>
        <taxon>Rhodobacterales</taxon>
        <taxon>Paracoccaceae</taxon>
        <taxon>Paracoccus</taxon>
    </lineage>
</organism>
<name>A0ABT8D5E3_9RHOB</name>
<protein>
    <submittedName>
        <fullName evidence="1">Uncharacterized protein</fullName>
    </submittedName>
</protein>
<evidence type="ECO:0000313" key="1">
    <source>
        <dbReference type="EMBL" id="MDN3711113.1"/>
    </source>
</evidence>
<dbReference type="Proteomes" id="UP001243846">
    <property type="component" value="Unassembled WGS sequence"/>
</dbReference>